<reference evidence="1 2" key="1">
    <citation type="journal article" date="2019" name="Nat. Ecol. Evol.">
        <title>Megaphylogeny resolves global patterns of mushroom evolution.</title>
        <authorList>
            <person name="Varga T."/>
            <person name="Krizsan K."/>
            <person name="Foldi C."/>
            <person name="Dima B."/>
            <person name="Sanchez-Garcia M."/>
            <person name="Sanchez-Ramirez S."/>
            <person name="Szollosi G.J."/>
            <person name="Szarkandi J.G."/>
            <person name="Papp V."/>
            <person name="Albert L."/>
            <person name="Andreopoulos W."/>
            <person name="Angelini C."/>
            <person name="Antonin V."/>
            <person name="Barry K.W."/>
            <person name="Bougher N.L."/>
            <person name="Buchanan P."/>
            <person name="Buyck B."/>
            <person name="Bense V."/>
            <person name="Catcheside P."/>
            <person name="Chovatia M."/>
            <person name="Cooper J."/>
            <person name="Damon W."/>
            <person name="Desjardin D."/>
            <person name="Finy P."/>
            <person name="Geml J."/>
            <person name="Haridas S."/>
            <person name="Hughes K."/>
            <person name="Justo A."/>
            <person name="Karasinski D."/>
            <person name="Kautmanova I."/>
            <person name="Kiss B."/>
            <person name="Kocsube S."/>
            <person name="Kotiranta H."/>
            <person name="LaButti K.M."/>
            <person name="Lechner B.E."/>
            <person name="Liimatainen K."/>
            <person name="Lipzen A."/>
            <person name="Lukacs Z."/>
            <person name="Mihaltcheva S."/>
            <person name="Morgado L.N."/>
            <person name="Niskanen T."/>
            <person name="Noordeloos M.E."/>
            <person name="Ohm R.A."/>
            <person name="Ortiz-Santana B."/>
            <person name="Ovrebo C."/>
            <person name="Racz N."/>
            <person name="Riley R."/>
            <person name="Savchenko A."/>
            <person name="Shiryaev A."/>
            <person name="Soop K."/>
            <person name="Spirin V."/>
            <person name="Szebenyi C."/>
            <person name="Tomsovsky M."/>
            <person name="Tulloss R.E."/>
            <person name="Uehling J."/>
            <person name="Grigoriev I.V."/>
            <person name="Vagvolgyi C."/>
            <person name="Papp T."/>
            <person name="Martin F.M."/>
            <person name="Miettinen O."/>
            <person name="Hibbett D.S."/>
            <person name="Nagy L.G."/>
        </authorList>
    </citation>
    <scope>NUCLEOTIDE SEQUENCE [LARGE SCALE GENOMIC DNA]</scope>
    <source>
        <strain evidence="1 2">NL-1719</strain>
    </source>
</reference>
<evidence type="ECO:0000313" key="1">
    <source>
        <dbReference type="EMBL" id="TFK65853.1"/>
    </source>
</evidence>
<name>A0ACD3AIW6_9AGAR</name>
<dbReference type="EMBL" id="ML208424">
    <property type="protein sequence ID" value="TFK65853.1"/>
    <property type="molecule type" value="Genomic_DNA"/>
</dbReference>
<sequence>MEKIDPRLDSHAHRRMNLHESMVFIKSLYARVCIIPSLESAEVEPRCLRFREQRPLRYPISNQTIMITNHIDQLGTLEMAYYASLVLLALRVLPFFWRRFFSSPTPPLQGPASESWLFGLHQDLSDSPDVGAMYEQWAEEYGPAFIVPGLFGSKKVMIRDPKAVANFYSKEAYGYIHTRFAKAFIETLVS</sequence>
<gene>
    <name evidence="1" type="ORF">BDN72DRAFT_845098</name>
</gene>
<protein>
    <submittedName>
        <fullName evidence="1">Uncharacterized protein</fullName>
    </submittedName>
</protein>
<dbReference type="Proteomes" id="UP000308600">
    <property type="component" value="Unassembled WGS sequence"/>
</dbReference>
<organism evidence="1 2">
    <name type="scientific">Pluteus cervinus</name>
    <dbReference type="NCBI Taxonomy" id="181527"/>
    <lineage>
        <taxon>Eukaryota</taxon>
        <taxon>Fungi</taxon>
        <taxon>Dikarya</taxon>
        <taxon>Basidiomycota</taxon>
        <taxon>Agaricomycotina</taxon>
        <taxon>Agaricomycetes</taxon>
        <taxon>Agaricomycetidae</taxon>
        <taxon>Agaricales</taxon>
        <taxon>Pluteineae</taxon>
        <taxon>Pluteaceae</taxon>
        <taxon>Pluteus</taxon>
    </lineage>
</organism>
<keyword evidence="2" id="KW-1185">Reference proteome</keyword>
<feature type="non-terminal residue" evidence="1">
    <location>
        <position position="190"/>
    </location>
</feature>
<evidence type="ECO:0000313" key="2">
    <source>
        <dbReference type="Proteomes" id="UP000308600"/>
    </source>
</evidence>
<proteinExistence type="predicted"/>
<accession>A0ACD3AIW6</accession>